<evidence type="ECO:0000259" key="3">
    <source>
        <dbReference type="PROSITE" id="PS50103"/>
    </source>
</evidence>
<dbReference type="GO" id="GO:0008270">
    <property type="term" value="F:zinc ion binding"/>
    <property type="evidence" value="ECO:0007669"/>
    <property type="project" value="UniProtKB-KW"/>
</dbReference>
<dbReference type="GO" id="GO:0004521">
    <property type="term" value="F:RNA endonuclease activity"/>
    <property type="evidence" value="ECO:0007669"/>
    <property type="project" value="TreeGrafter"/>
</dbReference>
<sequence>MATTNDQSSFFDLQIESPSSSCSSSPPTSLKPVNSQHEIDSGCGSDDDPALALKINKGLSMGYDYELIKSVIQQQNDGDDMSKFIETIVRTAEVNSNSNLTSIINNNNNNNNSPSSKSSSPTINNQKTDIDSSSSINSNCSETTIPIPHDVYIIDGADLAYSFGNNVFSWRGIEICIKYLHSHGHKKVFVALPYSLKHHRHDQNFSESKSLRDLERKNMLVYTNRMSKQTNKPGSYTHISEMLKFSQKTKGHLITNVSLKDVILDFTIYKHIIEEKVIRYRFQNDNFQPLLVTIVSGDDGNDCETHYPLCPYGKKCTYGSKCKYFHIERRYQNPLSITESLQMKARLEKSKLQHQSSNPSMMPVLVNNTFKPTFNHTKSVPDHIHMYNDRHSPISFYPMMEQSLIDDARTTYEYGLSSTSPTTTSNDFSFIDQRLPIQQPTRQTQIPTHYSWFGTPNQQHNFFNRTYSMPQQQQQTNLFSNNDSQRMMEEQQQQQQMAAAMLMHQQQQQNWARQQQQQQHHPMFPMQQQPQQFEQNVLRFLSMLSFQQQNNMINNHNQHLSSMNPMMPSMTTQSSQQQSQPQQQQQQQQQQQENQYDHSSVNSQQCLADKIQAVRHLWESENQYSNTSQHVNQISNYNQQQNSSIVDPTISNHMNTTYQQATHGFIQFQ</sequence>
<evidence type="ECO:0000313" key="6">
    <source>
        <dbReference type="Proteomes" id="UP000663864"/>
    </source>
</evidence>
<dbReference type="InterPro" id="IPR051101">
    <property type="entry name" value="ZC3H12/N4BP1_RNase_Reg"/>
</dbReference>
<dbReference type="GO" id="GO:0005634">
    <property type="term" value="C:nucleus"/>
    <property type="evidence" value="ECO:0007669"/>
    <property type="project" value="TreeGrafter"/>
</dbReference>
<dbReference type="PANTHER" id="PTHR12876">
    <property type="entry name" value="N4BP1-RELATED"/>
    <property type="match status" value="1"/>
</dbReference>
<protein>
    <recommendedName>
        <fullName evidence="3">C3H1-type domain-containing protein</fullName>
    </recommendedName>
</protein>
<feature type="compositionally biased region" description="Polar residues" evidence="2">
    <location>
        <begin position="593"/>
        <end position="602"/>
    </location>
</feature>
<dbReference type="Proteomes" id="UP000663864">
    <property type="component" value="Unassembled WGS sequence"/>
</dbReference>
<dbReference type="PROSITE" id="PS50103">
    <property type="entry name" value="ZF_C3H1"/>
    <property type="match status" value="1"/>
</dbReference>
<keyword evidence="1" id="KW-0479">Metal-binding</keyword>
<dbReference type="InterPro" id="IPR000571">
    <property type="entry name" value="Znf_CCCH"/>
</dbReference>
<dbReference type="PANTHER" id="PTHR12876:SF35">
    <property type="entry name" value="LD08718P-RELATED"/>
    <property type="match status" value="1"/>
</dbReference>
<keyword evidence="1" id="KW-0862">Zinc</keyword>
<evidence type="ECO:0000256" key="1">
    <source>
        <dbReference type="PROSITE-ProRule" id="PRU00723"/>
    </source>
</evidence>
<comment type="caution">
    <text evidence="4">The sequence shown here is derived from an EMBL/GenBank/DDBJ whole genome shotgun (WGS) entry which is preliminary data.</text>
</comment>
<accession>A0A813RT23</accession>
<feature type="compositionally biased region" description="Polar residues" evidence="2">
    <location>
        <begin position="1"/>
        <end position="11"/>
    </location>
</feature>
<evidence type="ECO:0000313" key="5">
    <source>
        <dbReference type="EMBL" id="CAF3565289.1"/>
    </source>
</evidence>
<feature type="domain" description="C3H1-type" evidence="3">
    <location>
        <begin position="302"/>
        <end position="329"/>
    </location>
</feature>
<name>A0A813RT23_9BILA</name>
<feature type="zinc finger region" description="C3H1-type" evidence="1">
    <location>
        <begin position="302"/>
        <end position="329"/>
    </location>
</feature>
<organism evidence="4 6">
    <name type="scientific">Rotaria sordida</name>
    <dbReference type="NCBI Taxonomy" id="392033"/>
    <lineage>
        <taxon>Eukaryota</taxon>
        <taxon>Metazoa</taxon>
        <taxon>Spiralia</taxon>
        <taxon>Gnathifera</taxon>
        <taxon>Rotifera</taxon>
        <taxon>Eurotatoria</taxon>
        <taxon>Bdelloidea</taxon>
        <taxon>Philodinida</taxon>
        <taxon>Philodinidae</taxon>
        <taxon>Rotaria</taxon>
    </lineage>
</organism>
<reference evidence="4" key="1">
    <citation type="submission" date="2021-02" db="EMBL/GenBank/DDBJ databases">
        <authorList>
            <person name="Nowell W R."/>
        </authorList>
    </citation>
    <scope>NUCLEOTIDE SEQUENCE</scope>
</reference>
<feature type="region of interest" description="Disordered" evidence="2">
    <location>
        <begin position="1"/>
        <end position="47"/>
    </location>
</feature>
<dbReference type="Pfam" id="PF11977">
    <property type="entry name" value="RNase_Zc3h12a"/>
    <property type="match status" value="1"/>
</dbReference>
<dbReference type="GO" id="GO:0003729">
    <property type="term" value="F:mRNA binding"/>
    <property type="evidence" value="ECO:0007669"/>
    <property type="project" value="TreeGrafter"/>
</dbReference>
<dbReference type="Gene3D" id="3.40.50.11980">
    <property type="match status" value="1"/>
</dbReference>
<keyword evidence="1" id="KW-0863">Zinc-finger</keyword>
<feature type="region of interest" description="Disordered" evidence="2">
    <location>
        <begin position="556"/>
        <end position="602"/>
    </location>
</feature>
<dbReference type="EMBL" id="CAJOBD010000076">
    <property type="protein sequence ID" value="CAF3565289.1"/>
    <property type="molecule type" value="Genomic_DNA"/>
</dbReference>
<feature type="compositionally biased region" description="Low complexity" evidence="2">
    <location>
        <begin position="556"/>
        <end position="592"/>
    </location>
</feature>
<gene>
    <name evidence="5" type="ORF">JBS370_LOCUS2043</name>
    <name evidence="4" type="ORF">ZHD862_LOCUS1683</name>
</gene>
<evidence type="ECO:0000256" key="2">
    <source>
        <dbReference type="SAM" id="MobiDB-lite"/>
    </source>
</evidence>
<dbReference type="Proteomes" id="UP000663836">
    <property type="component" value="Unassembled WGS sequence"/>
</dbReference>
<feature type="region of interest" description="Disordered" evidence="2">
    <location>
        <begin position="101"/>
        <end position="138"/>
    </location>
</feature>
<dbReference type="InterPro" id="IPR021869">
    <property type="entry name" value="RNase_Zc3h12_NYN"/>
</dbReference>
<dbReference type="GO" id="GO:0036464">
    <property type="term" value="C:cytoplasmic ribonucleoprotein granule"/>
    <property type="evidence" value="ECO:0007669"/>
    <property type="project" value="TreeGrafter"/>
</dbReference>
<dbReference type="EMBL" id="CAJNOT010000030">
    <property type="protein sequence ID" value="CAF0786684.1"/>
    <property type="molecule type" value="Genomic_DNA"/>
</dbReference>
<proteinExistence type="predicted"/>
<dbReference type="AlphaFoldDB" id="A0A813RT23"/>
<feature type="compositionally biased region" description="Low complexity" evidence="2">
    <location>
        <begin position="17"/>
        <end position="28"/>
    </location>
</feature>
<evidence type="ECO:0000313" key="4">
    <source>
        <dbReference type="EMBL" id="CAF0786684.1"/>
    </source>
</evidence>